<keyword evidence="3" id="KW-1185">Reference proteome</keyword>
<name>Q22DR8_TETTS</name>
<dbReference type="EMBL" id="GG662503">
    <property type="protein sequence ID" value="EAR83386.1"/>
    <property type="molecule type" value="Genomic_DNA"/>
</dbReference>
<feature type="transmembrane region" description="Helical" evidence="1">
    <location>
        <begin position="226"/>
        <end position="247"/>
    </location>
</feature>
<gene>
    <name evidence="2" type="ORF">TTHERM_00938740</name>
</gene>
<dbReference type="HOGENOM" id="CLU_575554_0_0_1"/>
<feature type="transmembrane region" description="Helical" evidence="1">
    <location>
        <begin position="137"/>
        <end position="156"/>
    </location>
</feature>
<protein>
    <submittedName>
        <fullName evidence="2">Transmembrane protein, putative</fullName>
    </submittedName>
</protein>
<sequence length="475" mass="57353">MVSLVAERRHLSIVDLLLQAYGLYVLYHSLLDTHTSNFYKYSCAIFFIIDKVFALKRVFSNPTIPYLLDQVFHLDTQIFKKKYYKKLSFNSNFILASFFLTLLEYFFFENTQKIYQLYIWACVFGFYLFFYQDWIGAIDAIVVQYMVLNMFRLFYLHFRIKESCITIACEIGFMYFFYMTSFDQPESKQGINFKEITIGIILAMFFGISLPFNLNKREYILRDQIFKVLGQTQAMFCFNILFTFKILFYEYSYYDRVLIILYMPIFAYRIYNQIVFFVSGPYITTLEIDCNSYKQIYRQLSGSVLQCKVKFLHFNCNWACDQVDILQKINKDILFTYELHHGAMVSLVNYEQHAKNDVISVDTNNLSVLIFGLYIYSVNKIYKNLRFHFDPKKFREYPEHQFYYYLIRYPFVSFYSKQINYDGEEVEMHLPPFVRQYQREIQQQVKAIALYEKTIKSVFLINQRRFQIFTDLHEQ</sequence>
<dbReference type="InParanoid" id="Q22DR8"/>
<dbReference type="AlphaFoldDB" id="Q22DR8"/>
<organism evidence="2 3">
    <name type="scientific">Tetrahymena thermophila (strain SB210)</name>
    <dbReference type="NCBI Taxonomy" id="312017"/>
    <lineage>
        <taxon>Eukaryota</taxon>
        <taxon>Sar</taxon>
        <taxon>Alveolata</taxon>
        <taxon>Ciliophora</taxon>
        <taxon>Intramacronucleata</taxon>
        <taxon>Oligohymenophorea</taxon>
        <taxon>Hymenostomatida</taxon>
        <taxon>Tetrahymenina</taxon>
        <taxon>Tetrahymenidae</taxon>
        <taxon>Tetrahymena</taxon>
    </lineage>
</organism>
<evidence type="ECO:0000313" key="2">
    <source>
        <dbReference type="EMBL" id="EAR83386.1"/>
    </source>
</evidence>
<dbReference type="KEGG" id="tet:TTHERM_00938740"/>
<dbReference type="Proteomes" id="UP000009168">
    <property type="component" value="Unassembled WGS sequence"/>
</dbReference>
<evidence type="ECO:0000313" key="3">
    <source>
        <dbReference type="Proteomes" id="UP000009168"/>
    </source>
</evidence>
<feature type="transmembrane region" description="Helical" evidence="1">
    <location>
        <begin position="163"/>
        <end position="181"/>
    </location>
</feature>
<reference evidence="3" key="1">
    <citation type="journal article" date="2006" name="PLoS Biol.">
        <title>Macronuclear genome sequence of the ciliate Tetrahymena thermophila, a model eukaryote.</title>
        <authorList>
            <person name="Eisen J.A."/>
            <person name="Coyne R.S."/>
            <person name="Wu M."/>
            <person name="Wu D."/>
            <person name="Thiagarajan M."/>
            <person name="Wortman J.R."/>
            <person name="Badger J.H."/>
            <person name="Ren Q."/>
            <person name="Amedeo P."/>
            <person name="Jones K.M."/>
            <person name="Tallon L.J."/>
            <person name="Delcher A.L."/>
            <person name="Salzberg S.L."/>
            <person name="Silva J.C."/>
            <person name="Haas B.J."/>
            <person name="Majoros W.H."/>
            <person name="Farzad M."/>
            <person name="Carlton J.M."/>
            <person name="Smith R.K. Jr."/>
            <person name="Garg J."/>
            <person name="Pearlman R.E."/>
            <person name="Karrer K.M."/>
            <person name="Sun L."/>
            <person name="Manning G."/>
            <person name="Elde N.C."/>
            <person name="Turkewitz A.P."/>
            <person name="Asai D.J."/>
            <person name="Wilkes D.E."/>
            <person name="Wang Y."/>
            <person name="Cai H."/>
            <person name="Collins K."/>
            <person name="Stewart B.A."/>
            <person name="Lee S.R."/>
            <person name="Wilamowska K."/>
            <person name="Weinberg Z."/>
            <person name="Ruzzo W.L."/>
            <person name="Wloga D."/>
            <person name="Gaertig J."/>
            <person name="Frankel J."/>
            <person name="Tsao C.-C."/>
            <person name="Gorovsky M.A."/>
            <person name="Keeling P.J."/>
            <person name="Waller R.F."/>
            <person name="Patron N.J."/>
            <person name="Cherry J.M."/>
            <person name="Stover N.A."/>
            <person name="Krieger C.J."/>
            <person name="del Toro C."/>
            <person name="Ryder H.F."/>
            <person name="Williamson S.C."/>
            <person name="Barbeau R.A."/>
            <person name="Hamilton E.P."/>
            <person name="Orias E."/>
        </authorList>
    </citation>
    <scope>NUCLEOTIDE SEQUENCE [LARGE SCALE GENOMIC DNA]</scope>
    <source>
        <strain evidence="3">SB210</strain>
    </source>
</reference>
<dbReference type="GeneID" id="7840550"/>
<dbReference type="RefSeq" id="XP_001031049.1">
    <property type="nucleotide sequence ID" value="XM_001031049.1"/>
</dbReference>
<keyword evidence="1" id="KW-1133">Transmembrane helix</keyword>
<proteinExistence type="predicted"/>
<dbReference type="OMA" id="AMIINYY"/>
<feature type="transmembrane region" description="Helical" evidence="1">
    <location>
        <begin position="196"/>
        <end position="214"/>
    </location>
</feature>
<accession>Q22DR8</accession>
<evidence type="ECO:0000256" key="1">
    <source>
        <dbReference type="SAM" id="Phobius"/>
    </source>
</evidence>
<keyword evidence="1" id="KW-0472">Membrane</keyword>
<keyword evidence="1 2" id="KW-0812">Transmembrane</keyword>
<feature type="transmembrane region" description="Helical" evidence="1">
    <location>
        <begin position="89"/>
        <end position="108"/>
    </location>
</feature>